<keyword evidence="4" id="KW-1185">Reference proteome</keyword>
<reference evidence="3 4" key="1">
    <citation type="journal article" date="2015" name="Stand. Genomic Sci.">
        <title>Genomic Encyclopedia of Bacterial and Archaeal Type Strains, Phase III: the genomes of soil and plant-associated and newly described type strains.</title>
        <authorList>
            <person name="Whitman W.B."/>
            <person name="Woyke T."/>
            <person name="Klenk H.P."/>
            <person name="Zhou Y."/>
            <person name="Lilburn T.G."/>
            <person name="Beck B.J."/>
            <person name="De Vos P."/>
            <person name="Vandamme P."/>
            <person name="Eisen J.A."/>
            <person name="Garrity G."/>
            <person name="Hugenholtz P."/>
            <person name="Kyrpides N.C."/>
        </authorList>
    </citation>
    <scope>NUCLEOTIDE SEQUENCE [LARGE SCALE GENOMIC DNA]</scope>
    <source>
        <strain evidence="3 4">CGMCC 1.2546</strain>
    </source>
</reference>
<dbReference type="InterPro" id="IPR011990">
    <property type="entry name" value="TPR-like_helical_dom_sf"/>
</dbReference>
<organism evidence="3 4">
    <name type="scientific">Mesorhizobium tianshanense</name>
    <dbReference type="NCBI Taxonomy" id="39844"/>
    <lineage>
        <taxon>Bacteria</taxon>
        <taxon>Pseudomonadati</taxon>
        <taxon>Pseudomonadota</taxon>
        <taxon>Alphaproteobacteria</taxon>
        <taxon>Hyphomicrobiales</taxon>
        <taxon>Phyllobacteriaceae</taxon>
        <taxon>Mesorhizobium</taxon>
    </lineage>
</organism>
<protein>
    <submittedName>
        <fullName evidence="3">Uncharacterized protein</fullName>
    </submittedName>
</protein>
<dbReference type="AlphaFoldDB" id="A0A562P9P9"/>
<dbReference type="EMBL" id="VLKT01000005">
    <property type="protein sequence ID" value="TWI41131.1"/>
    <property type="molecule type" value="Genomic_DNA"/>
</dbReference>
<dbReference type="OrthoDB" id="100177at2"/>
<name>A0A562P9P9_9HYPH</name>
<dbReference type="RefSeq" id="WP_145714622.1">
    <property type="nucleotide sequence ID" value="NZ_BSPF01000022.1"/>
</dbReference>
<keyword evidence="1" id="KW-0802">TPR repeat</keyword>
<dbReference type="Gene3D" id="1.25.40.10">
    <property type="entry name" value="Tetratricopeptide repeat domain"/>
    <property type="match status" value="1"/>
</dbReference>
<evidence type="ECO:0000313" key="3">
    <source>
        <dbReference type="EMBL" id="TWI41131.1"/>
    </source>
</evidence>
<comment type="caution">
    <text evidence="3">The sequence shown here is derived from an EMBL/GenBank/DDBJ whole genome shotgun (WGS) entry which is preliminary data.</text>
</comment>
<evidence type="ECO:0000256" key="2">
    <source>
        <dbReference type="SAM" id="Phobius"/>
    </source>
</evidence>
<dbReference type="PROSITE" id="PS50005">
    <property type="entry name" value="TPR"/>
    <property type="match status" value="1"/>
</dbReference>
<dbReference type="InterPro" id="IPR019734">
    <property type="entry name" value="TPR_rpt"/>
</dbReference>
<proteinExistence type="predicted"/>
<feature type="repeat" description="TPR" evidence="1">
    <location>
        <begin position="424"/>
        <end position="457"/>
    </location>
</feature>
<keyword evidence="2" id="KW-0812">Transmembrane</keyword>
<dbReference type="SUPFAM" id="SSF81901">
    <property type="entry name" value="HCP-like"/>
    <property type="match status" value="1"/>
</dbReference>
<dbReference type="Proteomes" id="UP000317122">
    <property type="component" value="Unassembled WGS sequence"/>
</dbReference>
<evidence type="ECO:0000256" key="1">
    <source>
        <dbReference type="PROSITE-ProRule" id="PRU00339"/>
    </source>
</evidence>
<feature type="transmembrane region" description="Helical" evidence="2">
    <location>
        <begin position="168"/>
        <end position="185"/>
    </location>
</feature>
<sequence>MQHATPAAPAVRETLERLLASETFGRSERARKLLRYLVEREQAGDADKLKGFSIAMDVFGKDGDFDPSTDAVVRVQAGRLRDLLQHYFANEGVAEPIRIAIPRGGYVPSYELNAIRLPVDPEPKEHVEAVADLSGSLEEPGMAAAHAASLMPPVGREPPPSLQRHLQFFWLAIVLVIAMLGVLILRQGSGALLAGGDAASTIESAVATGSIAPWAPIETLPLVYIAVKADSAGAARVAASLRAGLSGFDTVNFIGRDAEGPPDPVTDAISFVFDVLPGPTAGDVTLELQSVATGRVLLSRNLTAADSTPSTVEDSVAGILSSAIPASGTIYNYIEQSGIQTGLTECLLLNDKYYLDQSAKSHEAAYRCLENLATLDAKSSLVYSELAGLHLEAATDHYAYPAGATIEQAMSLARRAVQMGPTSPYAHRAYGYLNSRLGNSEESIRWMRKAYELNPYDLSMAAAYAYGLIFAGRYREGTPILAHAAETSSAHPTWWDYGLFVGQFMTGDMNKAALASDALQATATKSHYLAARLIGAKAAGRDHLANELVDEMTVKFPKFAADPRATFVERRYPADLTDRLVEALRAAGLGNAS</sequence>
<evidence type="ECO:0000313" key="4">
    <source>
        <dbReference type="Proteomes" id="UP000317122"/>
    </source>
</evidence>
<accession>A0A562P9P9</accession>
<keyword evidence="2" id="KW-1133">Transmembrane helix</keyword>
<gene>
    <name evidence="3" type="ORF">IQ26_01068</name>
</gene>
<keyword evidence="2" id="KW-0472">Membrane</keyword>